<evidence type="ECO:0000259" key="1">
    <source>
        <dbReference type="PROSITE" id="PS50879"/>
    </source>
</evidence>
<protein>
    <recommendedName>
        <fullName evidence="1">RNase H type-1 domain-containing protein</fullName>
    </recommendedName>
</protein>
<dbReference type="Proteomes" id="UP000631114">
    <property type="component" value="Unassembled WGS sequence"/>
</dbReference>
<dbReference type="PROSITE" id="PS50879">
    <property type="entry name" value="RNASE_H_1"/>
    <property type="match status" value="1"/>
</dbReference>
<dbReference type="GO" id="GO:0004523">
    <property type="term" value="F:RNA-DNA hybrid ribonuclease activity"/>
    <property type="evidence" value="ECO:0007669"/>
    <property type="project" value="InterPro"/>
</dbReference>
<evidence type="ECO:0000313" key="3">
    <source>
        <dbReference type="Proteomes" id="UP000631114"/>
    </source>
</evidence>
<keyword evidence="3" id="KW-1185">Reference proteome</keyword>
<reference evidence="2 3" key="1">
    <citation type="submission" date="2020-10" db="EMBL/GenBank/DDBJ databases">
        <title>The Coptis chinensis genome and diversification of protoberbering-type alkaloids.</title>
        <authorList>
            <person name="Wang B."/>
            <person name="Shu S."/>
            <person name="Song C."/>
            <person name="Liu Y."/>
        </authorList>
    </citation>
    <scope>NUCLEOTIDE SEQUENCE [LARGE SCALE GENOMIC DNA]</scope>
    <source>
        <strain evidence="2">HL-2020</strain>
        <tissue evidence="2">Leaf</tissue>
    </source>
</reference>
<name>A0A835I4Q1_9MAGN</name>
<feature type="domain" description="RNase H type-1" evidence="1">
    <location>
        <begin position="192"/>
        <end position="240"/>
    </location>
</feature>
<gene>
    <name evidence="2" type="ORF">IFM89_001412</name>
</gene>
<dbReference type="GO" id="GO:0003676">
    <property type="term" value="F:nucleic acid binding"/>
    <property type="evidence" value="ECO:0007669"/>
    <property type="project" value="InterPro"/>
</dbReference>
<comment type="caution">
    <text evidence="2">The sequence shown here is derived from an EMBL/GenBank/DDBJ whole genome shotgun (WGS) entry which is preliminary data.</text>
</comment>
<accession>A0A835I4Q1</accession>
<dbReference type="InterPro" id="IPR002156">
    <property type="entry name" value="RNaseH_domain"/>
</dbReference>
<sequence length="240" mass="26311">MPPIRWVDMIEEAAERQQEFTPHATSPTRTHSLGGTVRHIRGIANDKSQQRLEKLVKQGNPEFIGIAEPKISPSDLPVSFISSLGSYELLQVVAIQLHYLQGFISSSHTNEIVSSMNNLVLSGEAVFFLALFSKIPSKKTRVGALIAVRAHGKSKGHMNNTLQDLNTLHSLRLAHKLRHAPQIIECFWILLPMGILKVNTYGCSLGNSGRSGWGNIHRNSNREVIGAAAGGMGITTNFMA</sequence>
<dbReference type="AlphaFoldDB" id="A0A835I4Q1"/>
<organism evidence="2 3">
    <name type="scientific">Coptis chinensis</name>
    <dbReference type="NCBI Taxonomy" id="261450"/>
    <lineage>
        <taxon>Eukaryota</taxon>
        <taxon>Viridiplantae</taxon>
        <taxon>Streptophyta</taxon>
        <taxon>Embryophyta</taxon>
        <taxon>Tracheophyta</taxon>
        <taxon>Spermatophyta</taxon>
        <taxon>Magnoliopsida</taxon>
        <taxon>Ranunculales</taxon>
        <taxon>Ranunculaceae</taxon>
        <taxon>Coptidoideae</taxon>
        <taxon>Coptis</taxon>
    </lineage>
</organism>
<dbReference type="EMBL" id="JADFTS010000003">
    <property type="protein sequence ID" value="KAF9612545.1"/>
    <property type="molecule type" value="Genomic_DNA"/>
</dbReference>
<evidence type="ECO:0000313" key="2">
    <source>
        <dbReference type="EMBL" id="KAF9612545.1"/>
    </source>
</evidence>
<proteinExistence type="predicted"/>
<dbReference type="OrthoDB" id="1302069at2759"/>